<feature type="domain" description="CobQ/CobB/MinD/ParA nucleotide binding" evidence="4">
    <location>
        <begin position="103"/>
        <end position="272"/>
    </location>
</feature>
<dbReference type="CDD" id="cd05387">
    <property type="entry name" value="BY-kinase"/>
    <property type="match status" value="1"/>
</dbReference>
<evidence type="ECO:0000256" key="3">
    <source>
        <dbReference type="SAM" id="MobiDB-lite"/>
    </source>
</evidence>
<evidence type="ECO:0000313" key="6">
    <source>
        <dbReference type="Proteomes" id="UP000231553"/>
    </source>
</evidence>
<protein>
    <recommendedName>
        <fullName evidence="4">CobQ/CobB/MinD/ParA nucleotide binding domain-containing protein</fullName>
    </recommendedName>
</protein>
<evidence type="ECO:0000256" key="2">
    <source>
        <dbReference type="ARBA" id="ARBA00022840"/>
    </source>
</evidence>
<organism evidence="5 6">
    <name type="scientific">Pseudooceanicola lipolyticus</name>
    <dbReference type="NCBI Taxonomy" id="2029104"/>
    <lineage>
        <taxon>Bacteria</taxon>
        <taxon>Pseudomonadati</taxon>
        <taxon>Pseudomonadota</taxon>
        <taxon>Alphaproteobacteria</taxon>
        <taxon>Rhodobacterales</taxon>
        <taxon>Paracoccaceae</taxon>
        <taxon>Pseudooceanicola</taxon>
    </lineage>
</organism>
<dbReference type="InterPro" id="IPR050445">
    <property type="entry name" value="Bact_polysacc_biosynth/exp"/>
</dbReference>
<gene>
    <name evidence="5" type="ORF">CVM52_07005</name>
</gene>
<dbReference type="InterPro" id="IPR005702">
    <property type="entry name" value="Wzc-like_C"/>
</dbReference>
<proteinExistence type="predicted"/>
<keyword evidence="2" id="KW-0067">ATP-binding</keyword>
<dbReference type="PANTHER" id="PTHR32309">
    <property type="entry name" value="TYROSINE-PROTEIN KINASE"/>
    <property type="match status" value="1"/>
</dbReference>
<evidence type="ECO:0000259" key="4">
    <source>
        <dbReference type="Pfam" id="PF01656"/>
    </source>
</evidence>
<dbReference type="SUPFAM" id="SSF52540">
    <property type="entry name" value="P-loop containing nucleoside triphosphate hydrolases"/>
    <property type="match status" value="1"/>
</dbReference>
<evidence type="ECO:0000313" key="5">
    <source>
        <dbReference type="EMBL" id="PJE37414.1"/>
    </source>
</evidence>
<dbReference type="RefSeq" id="WP_100161796.1">
    <property type="nucleotide sequence ID" value="NZ_PGTB01000015.1"/>
</dbReference>
<keyword evidence="1" id="KW-0547">Nucleotide-binding</keyword>
<reference evidence="5 6" key="1">
    <citation type="journal article" date="2018" name="Int. J. Syst. Evol. Microbiol.">
        <title>Pseudooceanicola lipolyticus sp. nov., a marine alphaproteobacterium, reclassification of Oceanicola flagellatus as Pseudooceanicola flagellatus comb. nov. and emended description of the genus Pseudooceanicola.</title>
        <authorList>
            <person name="Huang M.-M."/>
            <person name="Guo L.-L."/>
            <person name="Wu Y.-H."/>
            <person name="Lai Q.-L."/>
            <person name="Shao Z.-Z."/>
            <person name="Wang C.-S."/>
            <person name="Wu M."/>
            <person name="Xu X.-W."/>
        </authorList>
    </citation>
    <scope>NUCLEOTIDE SEQUENCE [LARGE SCALE GENOMIC DNA]</scope>
    <source>
        <strain evidence="5 6">157</strain>
    </source>
</reference>
<sequence>MDRLQQAISKARTQREDVETGAYRDPGAARTAPRTGRDRARRGAASATEVAANWSEFAQLELSDRTVERNRLIAYATGESAIPFDMLRTKIIQQTRKNNWKRIALVSPESGSGKTTVTANLGFSFGRMRDRRTMIFDFDLRRMGLARLLEHKTAHSMADVLERRVPFAEHGICHEGNVVFGLNRERVQNPSELLQSPVTMEVLDELEAMYQPDLMLFDTPPLMVSDDSQGFLQSVDCALLIAAAEHTPMDRIDVAERQLSELTNVLGIVLNQCRYTGGAHGYENEYY</sequence>
<dbReference type="Pfam" id="PF01656">
    <property type="entry name" value="CbiA"/>
    <property type="match status" value="1"/>
</dbReference>
<dbReference type="AlphaFoldDB" id="A0A2M8J3R9"/>
<keyword evidence="6" id="KW-1185">Reference proteome</keyword>
<dbReference type="Proteomes" id="UP000231553">
    <property type="component" value="Unassembled WGS sequence"/>
</dbReference>
<name>A0A2M8J3R9_9RHOB</name>
<feature type="region of interest" description="Disordered" evidence="3">
    <location>
        <begin position="1"/>
        <end position="44"/>
    </location>
</feature>
<dbReference type="OrthoDB" id="9775724at2"/>
<dbReference type="EMBL" id="PGTB01000015">
    <property type="protein sequence ID" value="PJE37414.1"/>
    <property type="molecule type" value="Genomic_DNA"/>
</dbReference>
<accession>A0A2M8J3R9</accession>
<comment type="caution">
    <text evidence="5">The sequence shown here is derived from an EMBL/GenBank/DDBJ whole genome shotgun (WGS) entry which is preliminary data.</text>
</comment>
<dbReference type="InterPro" id="IPR027417">
    <property type="entry name" value="P-loop_NTPase"/>
</dbReference>
<dbReference type="InterPro" id="IPR002586">
    <property type="entry name" value="CobQ/CobB/MinD/ParA_Nub-bd_dom"/>
</dbReference>
<evidence type="ECO:0000256" key="1">
    <source>
        <dbReference type="ARBA" id="ARBA00022741"/>
    </source>
</evidence>
<dbReference type="PANTHER" id="PTHR32309:SF31">
    <property type="entry name" value="CAPSULAR EXOPOLYSACCHARIDE FAMILY"/>
    <property type="match status" value="1"/>
</dbReference>
<dbReference type="Gene3D" id="3.40.50.300">
    <property type="entry name" value="P-loop containing nucleotide triphosphate hydrolases"/>
    <property type="match status" value="1"/>
</dbReference>